<proteinExistence type="predicted"/>
<accession>A0A6N2LIS7</accession>
<name>A0A6N2LIS7_SALVM</name>
<feature type="domain" description="SRP54-type proteins GTP-binding" evidence="3">
    <location>
        <begin position="1"/>
        <end position="41"/>
    </location>
</feature>
<evidence type="ECO:0000256" key="1">
    <source>
        <dbReference type="ARBA" id="ARBA00022741"/>
    </source>
</evidence>
<keyword evidence="1" id="KW-0547">Nucleotide-binding</keyword>
<dbReference type="InterPro" id="IPR000897">
    <property type="entry name" value="SRP54_GTPase_dom"/>
</dbReference>
<dbReference type="Pfam" id="PF00448">
    <property type="entry name" value="SRP54"/>
    <property type="match status" value="1"/>
</dbReference>
<protein>
    <recommendedName>
        <fullName evidence="3">SRP54-type proteins GTP-binding domain-containing protein</fullName>
    </recommendedName>
</protein>
<organism evidence="4">
    <name type="scientific">Salix viminalis</name>
    <name type="common">Common osier</name>
    <name type="synonym">Basket willow</name>
    <dbReference type="NCBI Taxonomy" id="40686"/>
    <lineage>
        <taxon>Eukaryota</taxon>
        <taxon>Viridiplantae</taxon>
        <taxon>Streptophyta</taxon>
        <taxon>Embryophyta</taxon>
        <taxon>Tracheophyta</taxon>
        <taxon>Spermatophyta</taxon>
        <taxon>Magnoliopsida</taxon>
        <taxon>eudicotyledons</taxon>
        <taxon>Gunneridae</taxon>
        <taxon>Pentapetalae</taxon>
        <taxon>rosids</taxon>
        <taxon>fabids</taxon>
        <taxon>Malpighiales</taxon>
        <taxon>Salicaceae</taxon>
        <taxon>Saliceae</taxon>
        <taxon>Salix</taxon>
    </lineage>
</organism>
<evidence type="ECO:0000259" key="3">
    <source>
        <dbReference type="Pfam" id="PF00448"/>
    </source>
</evidence>
<dbReference type="InterPro" id="IPR027417">
    <property type="entry name" value="P-loop_NTPase"/>
</dbReference>
<gene>
    <name evidence="4" type="ORF">SVIM_LOCUS241852</name>
</gene>
<sequence length="134" mass="15327">MMDELKDVKRVLNPTEVLLVVDAMTKQEAAAIVRVLYKSTNLIKKKIEQTDFLKITKTRERACYLWRWRPYSSRPLPPAISLLPLHQETTRLSLTILAVQDIQLNLAALRGLAQAIMSLRFPQETHSLKRFGGG</sequence>
<dbReference type="GO" id="GO:0006614">
    <property type="term" value="P:SRP-dependent cotranslational protein targeting to membrane"/>
    <property type="evidence" value="ECO:0007669"/>
    <property type="project" value="InterPro"/>
</dbReference>
<keyword evidence="2" id="KW-0342">GTP-binding</keyword>
<dbReference type="EMBL" id="CAADRP010001562">
    <property type="protein sequence ID" value="VFU41255.1"/>
    <property type="molecule type" value="Genomic_DNA"/>
</dbReference>
<dbReference type="GO" id="GO:0005525">
    <property type="term" value="F:GTP binding"/>
    <property type="evidence" value="ECO:0007669"/>
    <property type="project" value="UniProtKB-KW"/>
</dbReference>
<dbReference type="AlphaFoldDB" id="A0A6N2LIS7"/>
<evidence type="ECO:0000256" key="2">
    <source>
        <dbReference type="ARBA" id="ARBA00023134"/>
    </source>
</evidence>
<dbReference type="Gene3D" id="3.40.50.300">
    <property type="entry name" value="P-loop containing nucleotide triphosphate hydrolases"/>
    <property type="match status" value="1"/>
</dbReference>
<evidence type="ECO:0000313" key="4">
    <source>
        <dbReference type="EMBL" id="VFU41255.1"/>
    </source>
</evidence>
<reference evidence="4" key="1">
    <citation type="submission" date="2019-03" db="EMBL/GenBank/DDBJ databases">
        <authorList>
            <person name="Mank J."/>
            <person name="Almeida P."/>
        </authorList>
    </citation>
    <scope>NUCLEOTIDE SEQUENCE</scope>
    <source>
        <strain evidence="4">78183</strain>
    </source>
</reference>